<sequence>MTPESHNLGGKKASTNVRWTTMMTSFMLTSLVEQANLGLKSDKGFKNVALNAVARAVSARKIWLIIKKIKSLSGVSWDDVEKKIVMGEEEYQIYIQAHPGEEIYINKLIQDYDEMAIVCGNDQATGSFARTGSQSSRSLGARMDQPPTSPVIDLDNQTQGFDDFDDFAPSDNPTNNTPTTTTSMARKGKKRVKHANVDEKIMRDVKFELGRIANALEADKSKFISKELLDEIMTLSAHYSEYDLGRAYDYLLQNLPLANGFMNKTHSLRCIWMDDFLDRLRDDRRA</sequence>
<organism evidence="1 2">
    <name type="scientific">Dioscorea alata</name>
    <name type="common">Purple yam</name>
    <dbReference type="NCBI Taxonomy" id="55571"/>
    <lineage>
        <taxon>Eukaryota</taxon>
        <taxon>Viridiplantae</taxon>
        <taxon>Streptophyta</taxon>
        <taxon>Embryophyta</taxon>
        <taxon>Tracheophyta</taxon>
        <taxon>Spermatophyta</taxon>
        <taxon>Magnoliopsida</taxon>
        <taxon>Liliopsida</taxon>
        <taxon>Dioscoreales</taxon>
        <taxon>Dioscoreaceae</taxon>
        <taxon>Dioscorea</taxon>
    </lineage>
</organism>
<comment type="caution">
    <text evidence="1">The sequence shown here is derived from an EMBL/GenBank/DDBJ whole genome shotgun (WGS) entry which is preliminary data.</text>
</comment>
<proteinExistence type="predicted"/>
<keyword evidence="2" id="KW-1185">Reference proteome</keyword>
<accession>A0ACB7ULN7</accession>
<dbReference type="Proteomes" id="UP000827976">
    <property type="component" value="Chromosome 15"/>
</dbReference>
<evidence type="ECO:0000313" key="1">
    <source>
        <dbReference type="EMBL" id="KAH7661444.1"/>
    </source>
</evidence>
<name>A0ACB7ULN7_DIOAL</name>
<reference evidence="2" key="1">
    <citation type="journal article" date="2022" name="Nat. Commun.">
        <title>Chromosome evolution and the genetic basis of agronomically important traits in greater yam.</title>
        <authorList>
            <person name="Bredeson J.V."/>
            <person name="Lyons J.B."/>
            <person name="Oniyinde I.O."/>
            <person name="Okereke N.R."/>
            <person name="Kolade O."/>
            <person name="Nnabue I."/>
            <person name="Nwadili C.O."/>
            <person name="Hribova E."/>
            <person name="Parker M."/>
            <person name="Nwogha J."/>
            <person name="Shu S."/>
            <person name="Carlson J."/>
            <person name="Kariba R."/>
            <person name="Muthemba S."/>
            <person name="Knop K."/>
            <person name="Barton G.J."/>
            <person name="Sherwood A.V."/>
            <person name="Lopez-Montes A."/>
            <person name="Asiedu R."/>
            <person name="Jamnadass R."/>
            <person name="Muchugi A."/>
            <person name="Goodstein D."/>
            <person name="Egesi C.N."/>
            <person name="Featherston J."/>
            <person name="Asfaw A."/>
            <person name="Simpson G.G."/>
            <person name="Dolezel J."/>
            <person name="Hendre P.S."/>
            <person name="Van Deynze A."/>
            <person name="Kumar P.L."/>
            <person name="Obidiegwu J.E."/>
            <person name="Bhattacharjee R."/>
            <person name="Rokhsar D.S."/>
        </authorList>
    </citation>
    <scope>NUCLEOTIDE SEQUENCE [LARGE SCALE GENOMIC DNA]</scope>
    <source>
        <strain evidence="2">cv. TDa95/00328</strain>
    </source>
</reference>
<evidence type="ECO:0000313" key="2">
    <source>
        <dbReference type="Proteomes" id="UP000827976"/>
    </source>
</evidence>
<gene>
    <name evidence="1" type="ORF">IHE45_15G064300</name>
</gene>
<protein>
    <submittedName>
        <fullName evidence="1">Uncharacterized protein</fullName>
    </submittedName>
</protein>
<dbReference type="EMBL" id="CM037025">
    <property type="protein sequence ID" value="KAH7661444.1"/>
    <property type="molecule type" value="Genomic_DNA"/>
</dbReference>